<evidence type="ECO:0000313" key="16">
    <source>
        <dbReference type="Proteomes" id="UP000242792"/>
    </source>
</evidence>
<evidence type="ECO:0000256" key="8">
    <source>
        <dbReference type="ARBA" id="ARBA00023114"/>
    </source>
</evidence>
<feature type="chain" id="PRO_5033727896" evidence="11">
    <location>
        <begin position="21"/>
        <end position="360"/>
    </location>
</feature>
<keyword evidence="15" id="KW-1185">Reference proteome</keyword>
<evidence type="ECO:0000256" key="1">
    <source>
        <dbReference type="ARBA" id="ARBA00004571"/>
    </source>
</evidence>
<keyword evidence="7" id="KW-0406">Ion transport</keyword>
<evidence type="ECO:0000259" key="12">
    <source>
        <dbReference type="Pfam" id="PF13609"/>
    </source>
</evidence>
<keyword evidence="6 11" id="KW-0732">Signal</keyword>
<reference evidence="14 15" key="1">
    <citation type="submission" date="2015-12" db="EMBL/GenBank/DDBJ databases">
        <title>Complete genome sequence of a multi-drug resistant strain Acidovorax sp. 12322-1.</title>
        <authorList>
            <person name="Ming D."/>
            <person name="Wang M."/>
            <person name="Hu S."/>
            <person name="Zhou Y."/>
            <person name="Jiang T."/>
        </authorList>
    </citation>
    <scope>NUCLEOTIDE SEQUENCE [LARGE SCALE GENOMIC DNA]</scope>
    <source>
        <strain evidence="14 15">12322-1</strain>
    </source>
</reference>
<dbReference type="Gene3D" id="2.40.160.10">
    <property type="entry name" value="Porin"/>
    <property type="match status" value="1"/>
</dbReference>
<reference evidence="13 16" key="2">
    <citation type="submission" date="2017-03" db="EMBL/GenBank/DDBJ databases">
        <title>Rapid Whole Genome Sequencing of Comamonas kerstersii Causing Continuous ambulatory Peritoneal Dialysis-Associated Peritonitis.</title>
        <authorList>
            <person name="Zheng B."/>
        </authorList>
    </citation>
    <scope>NUCLEOTIDE SEQUENCE [LARGE SCALE GENOMIC DNA]</scope>
    <source>
        <strain evidence="13 16">8943</strain>
    </source>
</reference>
<dbReference type="PANTHER" id="PTHR34501">
    <property type="entry name" value="PROTEIN YDDL-RELATED"/>
    <property type="match status" value="1"/>
</dbReference>
<dbReference type="PANTHER" id="PTHR34501:SF9">
    <property type="entry name" value="MAJOR OUTER MEMBRANE PROTEIN P.IA"/>
    <property type="match status" value="1"/>
</dbReference>
<dbReference type="KEGG" id="cke:B5M06_11330"/>
<keyword evidence="8" id="KW-0626">Porin</keyword>
<proteinExistence type="predicted"/>
<accession>A0A1V0BFN7</accession>
<dbReference type="GeneID" id="83039913"/>
<keyword evidence="4" id="KW-1134">Transmembrane beta strand</keyword>
<feature type="domain" description="Porin" evidence="12">
    <location>
        <begin position="10"/>
        <end position="336"/>
    </location>
</feature>
<accession>A0A0W7Z0X1</accession>
<keyword evidence="9" id="KW-0472">Membrane</keyword>
<dbReference type="InterPro" id="IPR033900">
    <property type="entry name" value="Gram_neg_porin_domain"/>
</dbReference>
<feature type="signal peptide" evidence="11">
    <location>
        <begin position="1"/>
        <end position="20"/>
    </location>
</feature>
<dbReference type="EMBL" id="LPXH01000025">
    <property type="protein sequence ID" value="KUF41106.1"/>
    <property type="molecule type" value="Genomic_DNA"/>
</dbReference>
<keyword evidence="5" id="KW-0812">Transmembrane</keyword>
<dbReference type="Pfam" id="PF13609">
    <property type="entry name" value="Porin_4"/>
    <property type="match status" value="1"/>
</dbReference>
<dbReference type="OrthoDB" id="6975458at2"/>
<name>A0A0W7Z0X1_9BURK</name>
<dbReference type="STRING" id="225992.B5M06_11330"/>
<dbReference type="EMBL" id="CP020121">
    <property type="protein sequence ID" value="AQZ98753.1"/>
    <property type="molecule type" value="Genomic_DNA"/>
</dbReference>
<dbReference type="InterPro" id="IPR050298">
    <property type="entry name" value="Gram-neg_bact_OMP"/>
</dbReference>
<evidence type="ECO:0000313" key="15">
    <source>
        <dbReference type="Proteomes" id="UP000053300"/>
    </source>
</evidence>
<evidence type="ECO:0000313" key="14">
    <source>
        <dbReference type="EMBL" id="KUF41106.1"/>
    </source>
</evidence>
<evidence type="ECO:0000313" key="13">
    <source>
        <dbReference type="EMBL" id="AQZ98753.1"/>
    </source>
</evidence>
<evidence type="ECO:0000256" key="4">
    <source>
        <dbReference type="ARBA" id="ARBA00022452"/>
    </source>
</evidence>
<evidence type="ECO:0000256" key="5">
    <source>
        <dbReference type="ARBA" id="ARBA00022692"/>
    </source>
</evidence>
<dbReference type="GO" id="GO:0015288">
    <property type="term" value="F:porin activity"/>
    <property type="evidence" value="ECO:0007669"/>
    <property type="project" value="UniProtKB-KW"/>
</dbReference>
<gene>
    <name evidence="14" type="ORF">AS359_09925</name>
    <name evidence="13" type="ORF">B5M06_11330</name>
</gene>
<dbReference type="GO" id="GO:0046930">
    <property type="term" value="C:pore complex"/>
    <property type="evidence" value="ECO:0007669"/>
    <property type="project" value="UniProtKB-KW"/>
</dbReference>
<keyword evidence="10" id="KW-0998">Cell outer membrane</keyword>
<organism evidence="14 15">
    <name type="scientific">Comamonas kerstersii</name>
    <dbReference type="NCBI Taxonomy" id="225992"/>
    <lineage>
        <taxon>Bacteria</taxon>
        <taxon>Pseudomonadati</taxon>
        <taxon>Pseudomonadota</taxon>
        <taxon>Betaproteobacteria</taxon>
        <taxon>Burkholderiales</taxon>
        <taxon>Comamonadaceae</taxon>
        <taxon>Comamonas</taxon>
    </lineage>
</organism>
<evidence type="ECO:0000256" key="3">
    <source>
        <dbReference type="ARBA" id="ARBA00022448"/>
    </source>
</evidence>
<keyword evidence="3" id="KW-0813">Transport</keyword>
<comment type="subunit">
    <text evidence="2">Homotrimer.</text>
</comment>
<dbReference type="SUPFAM" id="SSF56935">
    <property type="entry name" value="Porins"/>
    <property type="match status" value="1"/>
</dbReference>
<evidence type="ECO:0000256" key="9">
    <source>
        <dbReference type="ARBA" id="ARBA00023136"/>
    </source>
</evidence>
<dbReference type="GO" id="GO:0006811">
    <property type="term" value="P:monoatomic ion transport"/>
    <property type="evidence" value="ECO:0007669"/>
    <property type="project" value="UniProtKB-KW"/>
</dbReference>
<protein>
    <submittedName>
        <fullName evidence="14">Porin</fullName>
    </submittedName>
</protein>
<evidence type="ECO:0000256" key="2">
    <source>
        <dbReference type="ARBA" id="ARBA00011233"/>
    </source>
</evidence>
<dbReference type="InterPro" id="IPR023614">
    <property type="entry name" value="Porin_dom_sf"/>
</dbReference>
<sequence length="360" mass="38357">MKHTLIALGAALACLGTAHAQSNVELSGLVDMYVGSMKAPGGARTSQVGSGGLTTSWWGIKGTEDLGNGLKAGFALGAFFRADTGTPGRWDVGSGAYDETFFARDANVSLSGGFGTVKLGRSMAPNFLPTILFNPYGDSFTVSPLVLHANTGWGVDDTHNYKTTAADTGWSNQITYSTPSFGGLSANLHYQFGEQSGDNKNKKNVGANVLYFQGPLALTAFIERAQIRNPNTSEQPTKQNWMLGGSYDFSVAKLYATYGQSKVKDSTVPKYDAKTTSLGVDVPVTKAGTFKAAAAYTKAETANPADIKRTTYTLGYDHFLSKRTDVYTVVMYDKIKNMPSPFTASNGSGTSVAVGIRHRF</sequence>
<dbReference type="AlphaFoldDB" id="A0A0W7Z0X1"/>
<dbReference type="Proteomes" id="UP000242792">
    <property type="component" value="Chromosome"/>
</dbReference>
<dbReference type="RefSeq" id="WP_054066871.1">
    <property type="nucleotide sequence ID" value="NZ_CAUCIF010000004.1"/>
</dbReference>
<evidence type="ECO:0000256" key="6">
    <source>
        <dbReference type="ARBA" id="ARBA00022729"/>
    </source>
</evidence>
<dbReference type="Proteomes" id="UP000053300">
    <property type="component" value="Unassembled WGS sequence"/>
</dbReference>
<dbReference type="GO" id="GO:0009279">
    <property type="term" value="C:cell outer membrane"/>
    <property type="evidence" value="ECO:0007669"/>
    <property type="project" value="UniProtKB-SubCell"/>
</dbReference>
<evidence type="ECO:0000256" key="7">
    <source>
        <dbReference type="ARBA" id="ARBA00023065"/>
    </source>
</evidence>
<evidence type="ECO:0000256" key="10">
    <source>
        <dbReference type="ARBA" id="ARBA00023237"/>
    </source>
</evidence>
<comment type="subcellular location">
    <subcellularLocation>
        <location evidence="1">Cell outer membrane</location>
        <topology evidence="1">Multi-pass membrane protein</topology>
    </subcellularLocation>
</comment>
<dbReference type="CDD" id="cd00342">
    <property type="entry name" value="gram_neg_porins"/>
    <property type="match status" value="1"/>
</dbReference>
<evidence type="ECO:0000256" key="11">
    <source>
        <dbReference type="SAM" id="SignalP"/>
    </source>
</evidence>